<dbReference type="PANTHER" id="PTHR46889:SF4">
    <property type="entry name" value="TRANSPOSASE INSO FOR INSERTION SEQUENCE ELEMENT IS911B-RELATED"/>
    <property type="match status" value="1"/>
</dbReference>
<dbReference type="Pfam" id="PF13333">
    <property type="entry name" value="rve_2"/>
    <property type="match status" value="1"/>
</dbReference>
<dbReference type="Proteomes" id="UP001523565">
    <property type="component" value="Unassembled WGS sequence"/>
</dbReference>
<evidence type="ECO:0000259" key="3">
    <source>
        <dbReference type="PROSITE" id="PS50994"/>
    </source>
</evidence>
<sequence length="456" mass="52485">MYSRDKINVALKVYHQCGSVTTTIRVLGYPTRRALYTWIANEGATKPERKALQLTNTAEHPRNPSVEVKMNAIHRCFELGESIKSVSEEIGYTRASIYSWRKKYLRGGITALMNGKNITPNTLTEGSSSTASASDLVQLQAQIRDMQMEIDILKETINVLKKDPGIDQTALKNREKAVIIDALKSKYSLPELLKRLGLSKNSYYYQEAAQKKPDKYSYIRNRIRQLFHENKQRYGYRRIHGLLKRENITVSEKVVRQIMREEGLIVILKRHKKYNSYQGEISPSVSNKIERDFHADKPNQKWLTDITEFALPAGKVYLSVLVDCFDGLLPGWTISTTPDSMLVNTMLEQAISHLPEGAHPLIHSDRGCHYRWPGWIERMKNAGLERSMSKKGCSADNAACEGLFGRLKNEMFYNQDWAGIKISEFIDILNEYMLWYNTKRIKTSLGNMSPWEYRQK</sequence>
<organism evidence="4 5">
    <name type="scientific">Ohessyouella blattaphilus</name>
    <dbReference type="NCBI Taxonomy" id="2949333"/>
    <lineage>
        <taxon>Bacteria</taxon>
        <taxon>Bacillati</taxon>
        <taxon>Bacillota</taxon>
        <taxon>Clostridia</taxon>
        <taxon>Lachnospirales</taxon>
        <taxon>Lachnospiraceae</taxon>
        <taxon>Ohessyouella</taxon>
    </lineage>
</organism>
<dbReference type="Pfam" id="PF01527">
    <property type="entry name" value="HTH_Tnp_1"/>
    <property type="match status" value="1"/>
</dbReference>
<comment type="caution">
    <text evidence="4">The sequence shown here is derived from an EMBL/GenBank/DDBJ whole genome shotgun (WGS) entry which is preliminary data.</text>
</comment>
<evidence type="ECO:0000256" key="2">
    <source>
        <dbReference type="SAM" id="Coils"/>
    </source>
</evidence>
<dbReference type="PANTHER" id="PTHR46889">
    <property type="entry name" value="TRANSPOSASE INSF FOR INSERTION SEQUENCE IS3B-RELATED"/>
    <property type="match status" value="1"/>
</dbReference>
<comment type="function">
    <text evidence="1">Involved in the transposition of the insertion sequence.</text>
</comment>
<dbReference type="Pfam" id="PF13276">
    <property type="entry name" value="HTH_21"/>
    <property type="match status" value="1"/>
</dbReference>
<gene>
    <name evidence="4" type="ORF">NK118_09885</name>
</gene>
<keyword evidence="5" id="KW-1185">Reference proteome</keyword>
<dbReference type="InterPro" id="IPR048020">
    <property type="entry name" value="Transpos_IS3"/>
</dbReference>
<name>A0ABT1EIN1_9FIRM</name>
<keyword evidence="2" id="KW-0175">Coiled coil</keyword>
<dbReference type="NCBIfam" id="NF033516">
    <property type="entry name" value="transpos_IS3"/>
    <property type="match status" value="1"/>
</dbReference>
<dbReference type="Pfam" id="PF00665">
    <property type="entry name" value="rve"/>
    <property type="match status" value="1"/>
</dbReference>
<dbReference type="InterPro" id="IPR001584">
    <property type="entry name" value="Integrase_cat-core"/>
</dbReference>
<dbReference type="PROSITE" id="PS50994">
    <property type="entry name" value="INTEGRASE"/>
    <property type="match status" value="1"/>
</dbReference>
<feature type="domain" description="Integrase catalytic" evidence="3">
    <location>
        <begin position="294"/>
        <end position="456"/>
    </location>
</feature>
<proteinExistence type="predicted"/>
<dbReference type="EMBL" id="JAMZFV010000014">
    <property type="protein sequence ID" value="MCP1110560.1"/>
    <property type="molecule type" value="Genomic_DNA"/>
</dbReference>
<dbReference type="SUPFAM" id="SSF53098">
    <property type="entry name" value="Ribonuclease H-like"/>
    <property type="match status" value="1"/>
</dbReference>
<evidence type="ECO:0000313" key="4">
    <source>
        <dbReference type="EMBL" id="MCP1110560.1"/>
    </source>
</evidence>
<dbReference type="Gene3D" id="3.30.420.10">
    <property type="entry name" value="Ribonuclease H-like superfamily/Ribonuclease H"/>
    <property type="match status" value="1"/>
</dbReference>
<dbReference type="InterPro" id="IPR009057">
    <property type="entry name" value="Homeodomain-like_sf"/>
</dbReference>
<reference evidence="4 5" key="1">
    <citation type="journal article" date="2022" name="Genome Biol. Evol.">
        <title>Host diet, physiology and behaviors set the stage for Lachnospiraceae cladogenesis.</title>
        <authorList>
            <person name="Vera-Ponce De Leon A."/>
            <person name="Schneider M."/>
            <person name="Jahnes B.C."/>
            <person name="Sadowski V."/>
            <person name="Camuy-Velez L.A."/>
            <person name="Duan J."/>
            <person name="Sabree Z.L."/>
        </authorList>
    </citation>
    <scope>NUCLEOTIDE SEQUENCE [LARGE SCALE GENOMIC DNA]</scope>
    <source>
        <strain evidence="4 5">PAL227</strain>
    </source>
</reference>
<evidence type="ECO:0000313" key="5">
    <source>
        <dbReference type="Proteomes" id="UP001523565"/>
    </source>
</evidence>
<dbReference type="InterPro" id="IPR012337">
    <property type="entry name" value="RNaseH-like_sf"/>
</dbReference>
<evidence type="ECO:0000256" key="1">
    <source>
        <dbReference type="ARBA" id="ARBA00002286"/>
    </source>
</evidence>
<feature type="coiled-coil region" evidence="2">
    <location>
        <begin position="136"/>
        <end position="163"/>
    </location>
</feature>
<dbReference type="InterPro" id="IPR025948">
    <property type="entry name" value="HTH-like_dom"/>
</dbReference>
<accession>A0ABT1EIN1</accession>
<dbReference type="SUPFAM" id="SSF46689">
    <property type="entry name" value="Homeodomain-like"/>
    <property type="match status" value="1"/>
</dbReference>
<dbReference type="InterPro" id="IPR050900">
    <property type="entry name" value="Transposase_IS3/IS150/IS904"/>
</dbReference>
<dbReference type="RefSeq" id="WP_262069440.1">
    <property type="nucleotide sequence ID" value="NZ_JAMXOC010000014.1"/>
</dbReference>
<dbReference type="InterPro" id="IPR002514">
    <property type="entry name" value="Transposase_8"/>
</dbReference>
<protein>
    <submittedName>
        <fullName evidence="4">IS3 family transposase</fullName>
    </submittedName>
</protein>
<dbReference type="InterPro" id="IPR036397">
    <property type="entry name" value="RNaseH_sf"/>
</dbReference>